<dbReference type="PANTHER" id="PTHR31297:SF17">
    <property type="entry name" value="ENDOGLUCANASE"/>
    <property type="match status" value="1"/>
</dbReference>
<sequence length="294" mass="32210">MLEPPNEGDWGRAFRDDDATNIHAAGFATVRLPVRFAAHAATSPPYTIDPAFMARVRHVLETNVAAGLNVILDMHNYDELMADPAGQRARFAALWQQVAAEFRDQPDNVWFELMNEPNGNLNDSTLAATFAPALAAVRASNPDRIVIVGGQNWSGIDSLATSPIPDDPHIVVTFHYYDPFDFTHQGATWINPVLPTGRQFGTAADNAQLDGALVKVTNFINRTGRVPFVGEYGAFEEIPEAQRAAYYRTVSSAFASIGVQSCAWGYTNTFNLWRDGTGWIHPILDGIATTTTMP</sequence>
<accession>A0A5C6TYZ7</accession>
<gene>
    <name evidence="6" type="ORF">FRZ32_10185</name>
</gene>
<evidence type="ECO:0000313" key="7">
    <source>
        <dbReference type="Proteomes" id="UP000321249"/>
    </source>
</evidence>
<dbReference type="GO" id="GO:0009986">
    <property type="term" value="C:cell surface"/>
    <property type="evidence" value="ECO:0007669"/>
    <property type="project" value="TreeGrafter"/>
</dbReference>
<dbReference type="Proteomes" id="UP000321249">
    <property type="component" value="Unassembled WGS sequence"/>
</dbReference>
<dbReference type="Gene3D" id="3.20.20.80">
    <property type="entry name" value="Glycosidases"/>
    <property type="match status" value="1"/>
</dbReference>
<comment type="similarity">
    <text evidence="4">Belongs to the glycosyl hydrolase 5 (cellulase A) family.</text>
</comment>
<evidence type="ECO:0000256" key="3">
    <source>
        <dbReference type="ARBA" id="ARBA00023295"/>
    </source>
</evidence>
<dbReference type="PROSITE" id="PS00659">
    <property type="entry name" value="GLYCOSYL_HYDROL_F5"/>
    <property type="match status" value="1"/>
</dbReference>
<dbReference type="EMBL" id="VOQQ01000001">
    <property type="protein sequence ID" value="TXC65011.1"/>
    <property type="molecule type" value="Genomic_DNA"/>
</dbReference>
<organism evidence="6 7">
    <name type="scientific">Allosphingosinicella ginsenosidimutans</name>
    <dbReference type="NCBI Taxonomy" id="1176539"/>
    <lineage>
        <taxon>Bacteria</taxon>
        <taxon>Pseudomonadati</taxon>
        <taxon>Pseudomonadota</taxon>
        <taxon>Alphaproteobacteria</taxon>
        <taxon>Sphingomonadales</taxon>
        <taxon>Sphingomonadaceae</taxon>
        <taxon>Allosphingosinicella</taxon>
    </lineage>
</organism>
<evidence type="ECO:0000256" key="4">
    <source>
        <dbReference type="RuleBase" id="RU361153"/>
    </source>
</evidence>
<dbReference type="GO" id="GO:0009251">
    <property type="term" value="P:glucan catabolic process"/>
    <property type="evidence" value="ECO:0007669"/>
    <property type="project" value="TreeGrafter"/>
</dbReference>
<dbReference type="InterPro" id="IPR017853">
    <property type="entry name" value="GH"/>
</dbReference>
<dbReference type="Pfam" id="PF00150">
    <property type="entry name" value="Cellulase"/>
    <property type="match status" value="1"/>
</dbReference>
<comment type="caution">
    <text evidence="6">The sequence shown here is derived from an EMBL/GenBank/DDBJ whole genome shotgun (WGS) entry which is preliminary data.</text>
</comment>
<dbReference type="GO" id="GO:0005576">
    <property type="term" value="C:extracellular region"/>
    <property type="evidence" value="ECO:0007669"/>
    <property type="project" value="TreeGrafter"/>
</dbReference>
<feature type="domain" description="Glycoside hydrolase family 5" evidence="5">
    <location>
        <begin position="8"/>
        <end position="266"/>
    </location>
</feature>
<evidence type="ECO:0000256" key="2">
    <source>
        <dbReference type="ARBA" id="ARBA00022801"/>
    </source>
</evidence>
<dbReference type="InterPro" id="IPR050386">
    <property type="entry name" value="Glycosyl_hydrolase_5"/>
</dbReference>
<evidence type="ECO:0000313" key="6">
    <source>
        <dbReference type="EMBL" id="TXC65011.1"/>
    </source>
</evidence>
<protein>
    <submittedName>
        <fullName evidence="6">Glycoside hydrolase family 5 protein</fullName>
    </submittedName>
</protein>
<evidence type="ECO:0000259" key="5">
    <source>
        <dbReference type="Pfam" id="PF00150"/>
    </source>
</evidence>
<reference evidence="6 7" key="1">
    <citation type="journal article" date="2015" name="J. Microbiol.">
        <title>Sphingosinicella ginsenosidimutans sp. nov., with ginsenoside converting activity.</title>
        <authorList>
            <person name="Kim J.K."/>
            <person name="Kang M.S."/>
            <person name="Park S.C."/>
            <person name="Kim K.M."/>
            <person name="Choi K."/>
            <person name="Yoon M.H."/>
            <person name="Im W.T."/>
        </authorList>
    </citation>
    <scope>NUCLEOTIDE SEQUENCE [LARGE SCALE GENOMIC DNA]</scope>
    <source>
        <strain evidence="6 7">BS-11</strain>
    </source>
</reference>
<proteinExistence type="inferred from homology"/>
<dbReference type="OrthoDB" id="9800955at2"/>
<dbReference type="InterPro" id="IPR001547">
    <property type="entry name" value="Glyco_hydro_5"/>
</dbReference>
<keyword evidence="7" id="KW-1185">Reference proteome</keyword>
<keyword evidence="2 4" id="KW-0378">Hydrolase</keyword>
<name>A0A5C6TYZ7_9SPHN</name>
<dbReference type="PANTHER" id="PTHR31297">
    <property type="entry name" value="GLUCAN ENDO-1,6-BETA-GLUCOSIDASE B"/>
    <property type="match status" value="1"/>
</dbReference>
<dbReference type="InterPro" id="IPR018087">
    <property type="entry name" value="Glyco_hydro_5_CS"/>
</dbReference>
<dbReference type="GO" id="GO:0008422">
    <property type="term" value="F:beta-glucosidase activity"/>
    <property type="evidence" value="ECO:0007669"/>
    <property type="project" value="TreeGrafter"/>
</dbReference>
<keyword evidence="3 4" id="KW-0326">Glycosidase</keyword>
<dbReference type="SUPFAM" id="SSF51445">
    <property type="entry name" value="(Trans)glycosidases"/>
    <property type="match status" value="1"/>
</dbReference>
<keyword evidence="1" id="KW-0732">Signal</keyword>
<dbReference type="AlphaFoldDB" id="A0A5C6TYZ7"/>
<evidence type="ECO:0000256" key="1">
    <source>
        <dbReference type="ARBA" id="ARBA00022729"/>
    </source>
</evidence>